<accession>A0A432LL35</accession>
<dbReference type="SUPFAM" id="SSF53807">
    <property type="entry name" value="Helical backbone' metal receptor"/>
    <property type="match status" value="1"/>
</dbReference>
<dbReference type="PROSITE" id="PS50983">
    <property type="entry name" value="FE_B12_PBP"/>
    <property type="match status" value="1"/>
</dbReference>
<dbReference type="PANTHER" id="PTHR30535">
    <property type="entry name" value="VITAMIN B12-BINDING PROTEIN"/>
    <property type="match status" value="1"/>
</dbReference>
<dbReference type="InterPro" id="IPR050902">
    <property type="entry name" value="ABC_Transporter_SBP"/>
</dbReference>
<proteinExistence type="predicted"/>
<dbReference type="Gene3D" id="3.40.50.1980">
    <property type="entry name" value="Nitrogenase molybdenum iron protein domain"/>
    <property type="match status" value="2"/>
</dbReference>
<evidence type="ECO:0000313" key="3">
    <source>
        <dbReference type="Proteomes" id="UP000278983"/>
    </source>
</evidence>
<dbReference type="EMBL" id="RYYU01000001">
    <property type="protein sequence ID" value="RUL59526.1"/>
    <property type="molecule type" value="Genomic_DNA"/>
</dbReference>
<dbReference type="Pfam" id="PF01497">
    <property type="entry name" value="Peripla_BP_2"/>
    <property type="match status" value="1"/>
</dbReference>
<gene>
    <name evidence="2" type="ORF">EHV08_06975</name>
</gene>
<dbReference type="GO" id="GO:0071281">
    <property type="term" value="P:cellular response to iron ion"/>
    <property type="evidence" value="ECO:0007669"/>
    <property type="project" value="TreeGrafter"/>
</dbReference>
<protein>
    <submittedName>
        <fullName evidence="2">Iron ABC transporter substrate-binding protein</fullName>
    </submittedName>
</protein>
<organism evidence="2 3">
    <name type="scientific">Prevotella koreensis</name>
    <dbReference type="NCBI Taxonomy" id="2490854"/>
    <lineage>
        <taxon>Bacteria</taxon>
        <taxon>Pseudomonadati</taxon>
        <taxon>Bacteroidota</taxon>
        <taxon>Bacteroidia</taxon>
        <taxon>Bacteroidales</taxon>
        <taxon>Prevotellaceae</taxon>
        <taxon>Prevotella</taxon>
    </lineage>
</organism>
<reference evidence="2 3" key="1">
    <citation type="submission" date="2018-12" db="EMBL/GenBank/DDBJ databases">
        <title>Genome sequencing of Prevotella sp. KCOM 3155 (= JS262).</title>
        <authorList>
            <person name="Kook J.-K."/>
            <person name="Park S.-N."/>
            <person name="Lim Y.K."/>
        </authorList>
    </citation>
    <scope>NUCLEOTIDE SEQUENCE [LARGE SCALE GENOMIC DNA]</scope>
    <source>
        <strain evidence="2 3">KCOM 3155</strain>
    </source>
</reference>
<keyword evidence="3" id="KW-1185">Reference proteome</keyword>
<evidence type="ECO:0000259" key="1">
    <source>
        <dbReference type="PROSITE" id="PS50983"/>
    </source>
</evidence>
<sequence>MVYSDIRRDATVGKNNNKTLSRALRSAAARWQYRHNINIGKRNEMKKIIIFVCLATLLVGCGQTTGNGKENAENGNDTATVAVRYAQGFSVEEKQGFRLLEIKDPQRTDSAAVYKFALVPRGTSPEGIPDGYAKIETPVKSVICMTTQQLGGFIKLNALDFVTGIASAKRLFDKELKQRIEDKRIVKIGKEGNFDEELILASQPDVILISLSKRGGFEKLQDSGAPLMPYMGYEEVSPLAQAEWIKFVGLLIGKTAEANAIFAEVERNYNDAMAMLPKYETLPQVLYGKMHGDNWYAMGGKSFIATIVNDAAGQYFMTEDNRAGGVNLDFEEVYSKAEKADFWIIQNKEKEKFSYQSLIADDPRYADFSACKNKKVVCCDMNSTPLNELSAMEPDILLKDFIQAFHPGVLKDHTSKYYKLIE</sequence>
<feature type="domain" description="Fe/B12 periplasmic-binding" evidence="1">
    <location>
        <begin position="141"/>
        <end position="409"/>
    </location>
</feature>
<evidence type="ECO:0000313" key="2">
    <source>
        <dbReference type="EMBL" id="RUL59526.1"/>
    </source>
</evidence>
<dbReference type="InterPro" id="IPR002491">
    <property type="entry name" value="ABC_transptr_periplasmic_BD"/>
</dbReference>
<dbReference type="AlphaFoldDB" id="A0A432LL35"/>
<dbReference type="PANTHER" id="PTHR30535:SF34">
    <property type="entry name" value="MOLYBDATE-BINDING PROTEIN MOLA"/>
    <property type="match status" value="1"/>
</dbReference>
<comment type="caution">
    <text evidence="2">The sequence shown here is derived from an EMBL/GenBank/DDBJ whole genome shotgun (WGS) entry which is preliminary data.</text>
</comment>
<name>A0A432LL35_9BACT</name>
<dbReference type="Proteomes" id="UP000278983">
    <property type="component" value="Unassembled WGS sequence"/>
</dbReference>